<comment type="caution">
    <text evidence="2">The sequence shown here is derived from an EMBL/GenBank/DDBJ whole genome shotgun (WGS) entry which is preliminary data.</text>
</comment>
<protein>
    <submittedName>
        <fullName evidence="2">Uncharacterized protein</fullName>
    </submittedName>
</protein>
<keyword evidence="1" id="KW-0472">Membrane</keyword>
<keyword evidence="1" id="KW-0812">Transmembrane</keyword>
<name>A0ABV4CT94_9BACT</name>
<sequence length="65" mass="7147">MTTYSAIAIITAGALLFFIALTLRTTASRRCRKDPESLSIYRKGRMLQYASYSVIGFGGIALLLL</sequence>
<evidence type="ECO:0000256" key="1">
    <source>
        <dbReference type="SAM" id="Phobius"/>
    </source>
</evidence>
<feature type="transmembrane region" description="Helical" evidence="1">
    <location>
        <begin position="6"/>
        <end position="25"/>
    </location>
</feature>
<keyword evidence="3" id="KW-1185">Reference proteome</keyword>
<gene>
    <name evidence="2" type="ORF">AAK873_03165</name>
</gene>
<evidence type="ECO:0000313" key="2">
    <source>
        <dbReference type="EMBL" id="MEY8244618.1"/>
    </source>
</evidence>
<accession>A0ABV4CT94</accession>
<reference evidence="2 3" key="1">
    <citation type="submission" date="2024-03" db="EMBL/GenBank/DDBJ databases">
        <title>Mouse gut bacterial collection (mGBC) of GemPharmatech.</title>
        <authorList>
            <person name="He Y."/>
            <person name="Dong L."/>
            <person name="Wu D."/>
            <person name="Gao X."/>
            <person name="Lin Z."/>
        </authorList>
    </citation>
    <scope>NUCLEOTIDE SEQUENCE [LARGE SCALE GENOMIC DNA]</scope>
    <source>
        <strain evidence="2 3">54-13</strain>
    </source>
</reference>
<evidence type="ECO:0000313" key="3">
    <source>
        <dbReference type="Proteomes" id="UP001565200"/>
    </source>
</evidence>
<feature type="transmembrane region" description="Helical" evidence="1">
    <location>
        <begin position="46"/>
        <end position="64"/>
    </location>
</feature>
<dbReference type="RefSeq" id="WP_148463991.1">
    <property type="nucleotide sequence ID" value="NZ_JBCLPP010000006.1"/>
</dbReference>
<dbReference type="Proteomes" id="UP001565200">
    <property type="component" value="Unassembled WGS sequence"/>
</dbReference>
<dbReference type="EMBL" id="JBCLPP010000006">
    <property type="protein sequence ID" value="MEY8244618.1"/>
    <property type="molecule type" value="Genomic_DNA"/>
</dbReference>
<proteinExistence type="predicted"/>
<organism evidence="2 3">
    <name type="scientific">Heminiphilus faecis</name>
    <dbReference type="NCBI Taxonomy" id="2601703"/>
    <lineage>
        <taxon>Bacteria</taxon>
        <taxon>Pseudomonadati</taxon>
        <taxon>Bacteroidota</taxon>
        <taxon>Bacteroidia</taxon>
        <taxon>Bacteroidales</taxon>
        <taxon>Muribaculaceae</taxon>
        <taxon>Heminiphilus</taxon>
    </lineage>
</organism>
<keyword evidence="1" id="KW-1133">Transmembrane helix</keyword>